<dbReference type="InterPro" id="IPR002052">
    <property type="entry name" value="DNA_methylase_N6_adenine_CS"/>
</dbReference>
<dbReference type="SUPFAM" id="SSF53335">
    <property type="entry name" value="S-adenosyl-L-methionine-dependent methyltransferases"/>
    <property type="match status" value="1"/>
</dbReference>
<name>A0A6N3ZZV1_OENOE</name>
<dbReference type="Pfam" id="PF05175">
    <property type="entry name" value="MTS"/>
    <property type="match status" value="1"/>
</dbReference>
<dbReference type="Proteomes" id="UP000181728">
    <property type="component" value="Unassembled WGS sequence"/>
</dbReference>
<dbReference type="PROSITE" id="PS00092">
    <property type="entry name" value="N6_MTASE"/>
    <property type="match status" value="1"/>
</dbReference>
<dbReference type="GO" id="GO:0032259">
    <property type="term" value="P:methylation"/>
    <property type="evidence" value="ECO:0007669"/>
    <property type="project" value="UniProtKB-KW"/>
</dbReference>
<keyword evidence="4" id="KW-0949">S-adenosyl-L-methionine</keyword>
<dbReference type="InterPro" id="IPR019874">
    <property type="entry name" value="RF_methyltr_PrmC"/>
</dbReference>
<evidence type="ECO:0000256" key="2">
    <source>
        <dbReference type="ARBA" id="ARBA00022603"/>
    </source>
</evidence>
<dbReference type="NCBIfam" id="TIGR00536">
    <property type="entry name" value="hemK_fam"/>
    <property type="match status" value="1"/>
</dbReference>
<protein>
    <recommendedName>
        <fullName evidence="1">peptide chain release factor N(5)-glutamine methyltransferase</fullName>
        <ecNumber evidence="1">2.1.1.297</ecNumber>
    </recommendedName>
</protein>
<dbReference type="Gene3D" id="1.10.8.10">
    <property type="entry name" value="DNA helicase RuvA subunit, C-terminal domain"/>
    <property type="match status" value="1"/>
</dbReference>
<dbReference type="NCBIfam" id="TIGR03534">
    <property type="entry name" value="RF_mod_PrmC"/>
    <property type="match status" value="1"/>
</dbReference>
<evidence type="ECO:0000313" key="8">
    <source>
        <dbReference type="EMBL" id="OIM20635.1"/>
    </source>
</evidence>
<evidence type="ECO:0000313" key="9">
    <source>
        <dbReference type="Proteomes" id="UP000181728"/>
    </source>
</evidence>
<accession>A0A6N3ZZV1</accession>
<proteinExistence type="predicted"/>
<feature type="domain" description="Methyltransferase small" evidence="6">
    <location>
        <begin position="102"/>
        <end position="191"/>
    </location>
</feature>
<dbReference type="Pfam" id="PF17827">
    <property type="entry name" value="PrmC_N"/>
    <property type="match status" value="1"/>
</dbReference>
<dbReference type="GO" id="GO:0003676">
    <property type="term" value="F:nucleic acid binding"/>
    <property type="evidence" value="ECO:0007669"/>
    <property type="project" value="InterPro"/>
</dbReference>
<feature type="domain" description="Release factor glutamine methyltransferase N-terminal" evidence="7">
    <location>
        <begin position="22"/>
        <end position="70"/>
    </location>
</feature>
<dbReference type="PANTHER" id="PTHR18895">
    <property type="entry name" value="HEMK METHYLTRANSFERASE"/>
    <property type="match status" value="1"/>
</dbReference>
<keyword evidence="2 8" id="KW-0489">Methyltransferase</keyword>
<dbReference type="CDD" id="cd02440">
    <property type="entry name" value="AdoMet_MTases"/>
    <property type="match status" value="1"/>
</dbReference>
<organism evidence="8 9">
    <name type="scientific">Oenococcus oeni</name>
    <name type="common">Leuconostoc oenos</name>
    <dbReference type="NCBI Taxonomy" id="1247"/>
    <lineage>
        <taxon>Bacteria</taxon>
        <taxon>Bacillati</taxon>
        <taxon>Bacillota</taxon>
        <taxon>Bacilli</taxon>
        <taxon>Lactobacillales</taxon>
        <taxon>Lactobacillaceae</taxon>
        <taxon>Oenococcus</taxon>
    </lineage>
</organism>
<dbReference type="EC" id="2.1.1.297" evidence="1"/>
<evidence type="ECO:0000259" key="7">
    <source>
        <dbReference type="Pfam" id="PF17827"/>
    </source>
</evidence>
<keyword evidence="3 8" id="KW-0808">Transferase</keyword>
<reference evidence="8 9" key="1">
    <citation type="journal article" date="2016" name="BMC Genomics">
        <title>Consensus pan-genome assembly of the specialised wine bacterium Oenococcus oeni.</title>
        <authorList>
            <person name="Sternes P.R."/>
            <person name="Borneman A.R."/>
        </authorList>
    </citation>
    <scope>NUCLEOTIDE SEQUENCE [LARGE SCALE GENOMIC DNA]</scope>
    <source>
        <strain evidence="8 9">AWRIB661</strain>
    </source>
</reference>
<gene>
    <name evidence="8" type="ORF">ATX59_07845</name>
</gene>
<evidence type="ECO:0000256" key="3">
    <source>
        <dbReference type="ARBA" id="ARBA00022679"/>
    </source>
</evidence>
<dbReference type="EMBL" id="MLOK01000053">
    <property type="protein sequence ID" value="OIM20635.1"/>
    <property type="molecule type" value="Genomic_DNA"/>
</dbReference>
<dbReference type="InterPro" id="IPR007848">
    <property type="entry name" value="Small_mtfrase_dom"/>
</dbReference>
<dbReference type="RefSeq" id="WP_032805561.1">
    <property type="nucleotide sequence ID" value="NZ_MLMA01000078.1"/>
</dbReference>
<evidence type="ECO:0000256" key="4">
    <source>
        <dbReference type="ARBA" id="ARBA00022691"/>
    </source>
</evidence>
<dbReference type="InterPro" id="IPR004556">
    <property type="entry name" value="HemK-like"/>
</dbReference>
<dbReference type="InterPro" id="IPR050320">
    <property type="entry name" value="N5-glutamine_MTase"/>
</dbReference>
<dbReference type="GO" id="GO:0102559">
    <property type="term" value="F:peptide chain release factor N(5)-glutamine methyltransferase activity"/>
    <property type="evidence" value="ECO:0007669"/>
    <property type="project" value="UniProtKB-EC"/>
</dbReference>
<dbReference type="InterPro" id="IPR040758">
    <property type="entry name" value="PrmC_N"/>
</dbReference>
<sequence>MTTLRQIRNDFFKTSVDFETIDVFLRGELKINNTELLLRFSEQIPARTESKLRLDFDKVQAGEPVQYVLGFANFYGRDFSVGPQVLIPEVETAELIDHVKNAVLLPLEDDFSILDIGTGSGNLAITLALELKAKNVLAVDISQDALDLAKKNSQNLSATEVKFIRSDLLENVNGMFDLIVSNPPYVKTGEKEIDKQVVDFEPHQALYAGADGMDVFRKTIPETVKHLKPDGYAIFEMDYRQGDEIKSLIKKNFPKAQIEIFKDISGLDRFIAWRN</sequence>
<comment type="catalytic activity">
    <reaction evidence="5">
        <text>L-glutaminyl-[peptide chain release factor] + S-adenosyl-L-methionine = N(5)-methyl-L-glutaminyl-[peptide chain release factor] + S-adenosyl-L-homocysteine + H(+)</text>
        <dbReference type="Rhea" id="RHEA:42896"/>
        <dbReference type="Rhea" id="RHEA-COMP:10271"/>
        <dbReference type="Rhea" id="RHEA-COMP:10272"/>
        <dbReference type="ChEBI" id="CHEBI:15378"/>
        <dbReference type="ChEBI" id="CHEBI:30011"/>
        <dbReference type="ChEBI" id="CHEBI:57856"/>
        <dbReference type="ChEBI" id="CHEBI:59789"/>
        <dbReference type="ChEBI" id="CHEBI:61891"/>
        <dbReference type="EC" id="2.1.1.297"/>
    </reaction>
</comment>
<dbReference type="AlphaFoldDB" id="A0A6N3ZZV1"/>
<dbReference type="InterPro" id="IPR029063">
    <property type="entry name" value="SAM-dependent_MTases_sf"/>
</dbReference>
<evidence type="ECO:0000259" key="6">
    <source>
        <dbReference type="Pfam" id="PF05175"/>
    </source>
</evidence>
<dbReference type="Gene3D" id="3.40.50.150">
    <property type="entry name" value="Vaccinia Virus protein VP39"/>
    <property type="match status" value="1"/>
</dbReference>
<evidence type="ECO:0000256" key="5">
    <source>
        <dbReference type="ARBA" id="ARBA00048391"/>
    </source>
</evidence>
<evidence type="ECO:0000256" key="1">
    <source>
        <dbReference type="ARBA" id="ARBA00012771"/>
    </source>
</evidence>
<dbReference type="PANTHER" id="PTHR18895:SF74">
    <property type="entry name" value="MTRF1L RELEASE FACTOR GLUTAMINE METHYLTRANSFERASE"/>
    <property type="match status" value="1"/>
</dbReference>
<comment type="caution">
    <text evidence="8">The sequence shown here is derived from an EMBL/GenBank/DDBJ whole genome shotgun (WGS) entry which is preliminary data.</text>
</comment>